<evidence type="ECO:0000313" key="2">
    <source>
        <dbReference type="EMBL" id="KAJ4971244.1"/>
    </source>
</evidence>
<dbReference type="EMBL" id="JAMYWD010000005">
    <property type="protein sequence ID" value="KAJ4971244.1"/>
    <property type="molecule type" value="Genomic_DNA"/>
</dbReference>
<feature type="compositionally biased region" description="Low complexity" evidence="1">
    <location>
        <begin position="129"/>
        <end position="140"/>
    </location>
</feature>
<reference evidence="2" key="1">
    <citation type="journal article" date="2023" name="Plant J.">
        <title>The genome of the king protea, Protea cynaroides.</title>
        <authorList>
            <person name="Chang J."/>
            <person name="Duong T.A."/>
            <person name="Schoeman C."/>
            <person name="Ma X."/>
            <person name="Roodt D."/>
            <person name="Barker N."/>
            <person name="Li Z."/>
            <person name="Van de Peer Y."/>
            <person name="Mizrachi E."/>
        </authorList>
    </citation>
    <scope>NUCLEOTIDE SEQUENCE</scope>
    <source>
        <tissue evidence="2">Young leaves</tissue>
    </source>
</reference>
<comment type="caution">
    <text evidence="2">The sequence shown here is derived from an EMBL/GenBank/DDBJ whole genome shotgun (WGS) entry which is preliminary data.</text>
</comment>
<proteinExistence type="predicted"/>
<feature type="region of interest" description="Disordered" evidence="1">
    <location>
        <begin position="126"/>
        <end position="158"/>
    </location>
</feature>
<name>A0A9Q0KJA2_9MAGN</name>
<dbReference type="AlphaFoldDB" id="A0A9Q0KJA2"/>
<sequence>MVLVNGLQEDLFAVKGVMPVISHVRSIEGKQMPLIISDGGTAKGDPGRVLKMLMVEGLCNGNVSGISKTKRGSLMGQDITRDDLEGTQLSLLYKVAATIPDKELRRRLRIVLDEGVSCFSVFRRDSESSENSNSPASRSPLCSLLSQPRPSHHSSRLGPHRLPSSALLMVASNRSFSPVPPQLLASLLKVRLLLQEFYDLWGDVLEIPVSAKVMASQTTDDDDDKDDLGFQYSAPHPSFSSSLHSTVLLDSNPAFTGYRVGLPSSSLSLSSYSISLVQYPDSDWKVCPRSYGWRLQSDG</sequence>
<dbReference type="Proteomes" id="UP001141806">
    <property type="component" value="Unassembled WGS sequence"/>
</dbReference>
<evidence type="ECO:0000256" key="1">
    <source>
        <dbReference type="SAM" id="MobiDB-lite"/>
    </source>
</evidence>
<organism evidence="2 3">
    <name type="scientific">Protea cynaroides</name>
    <dbReference type="NCBI Taxonomy" id="273540"/>
    <lineage>
        <taxon>Eukaryota</taxon>
        <taxon>Viridiplantae</taxon>
        <taxon>Streptophyta</taxon>
        <taxon>Embryophyta</taxon>
        <taxon>Tracheophyta</taxon>
        <taxon>Spermatophyta</taxon>
        <taxon>Magnoliopsida</taxon>
        <taxon>Proteales</taxon>
        <taxon>Proteaceae</taxon>
        <taxon>Protea</taxon>
    </lineage>
</organism>
<gene>
    <name evidence="2" type="ORF">NE237_004343</name>
</gene>
<protein>
    <submittedName>
        <fullName evidence="2">Uncharacterized protein</fullName>
    </submittedName>
</protein>
<accession>A0A9Q0KJA2</accession>
<keyword evidence="3" id="KW-1185">Reference proteome</keyword>
<evidence type="ECO:0000313" key="3">
    <source>
        <dbReference type="Proteomes" id="UP001141806"/>
    </source>
</evidence>